<dbReference type="AlphaFoldDB" id="A0AAV4WQA1"/>
<accession>A0AAV4WQA1</accession>
<dbReference type="EMBL" id="BPLQ01014972">
    <property type="protein sequence ID" value="GIY84767.1"/>
    <property type="molecule type" value="Genomic_DNA"/>
</dbReference>
<dbReference type="Proteomes" id="UP001054837">
    <property type="component" value="Unassembled WGS sequence"/>
</dbReference>
<reference evidence="1 2" key="1">
    <citation type="submission" date="2021-06" db="EMBL/GenBank/DDBJ databases">
        <title>Caerostris darwini draft genome.</title>
        <authorList>
            <person name="Kono N."/>
            <person name="Arakawa K."/>
        </authorList>
    </citation>
    <scope>NUCLEOTIDE SEQUENCE [LARGE SCALE GENOMIC DNA]</scope>
</reference>
<evidence type="ECO:0000313" key="1">
    <source>
        <dbReference type="EMBL" id="GIY84767.1"/>
    </source>
</evidence>
<comment type="caution">
    <text evidence="1">The sequence shown here is derived from an EMBL/GenBank/DDBJ whole genome shotgun (WGS) entry which is preliminary data.</text>
</comment>
<sequence>MNEKAQCITRKKRVGEFNLIVAKLVQKIRCISLEPIRTRESQFHSVLQNNSSLLYSDSQRRFFILAERYAEDDRHHVIRHNNSRNAGVELRLCNPGIRLSITSVPSATAFSHSKDNAHGLLTLKADKKNKACCSAASLSLLSGSALFYLCCFPPPETTVEIVCVCFSRVSLEEEAGLRQPPHDRFFFPSPTSPFLFTSYRTYRRDQKDIHEEVENE</sequence>
<name>A0AAV4WQA1_9ARAC</name>
<protein>
    <submittedName>
        <fullName evidence="1">Uncharacterized protein</fullName>
    </submittedName>
</protein>
<proteinExistence type="predicted"/>
<gene>
    <name evidence="1" type="ORF">CDAR_281811</name>
</gene>
<evidence type="ECO:0000313" key="2">
    <source>
        <dbReference type="Proteomes" id="UP001054837"/>
    </source>
</evidence>
<organism evidence="1 2">
    <name type="scientific">Caerostris darwini</name>
    <dbReference type="NCBI Taxonomy" id="1538125"/>
    <lineage>
        <taxon>Eukaryota</taxon>
        <taxon>Metazoa</taxon>
        <taxon>Ecdysozoa</taxon>
        <taxon>Arthropoda</taxon>
        <taxon>Chelicerata</taxon>
        <taxon>Arachnida</taxon>
        <taxon>Araneae</taxon>
        <taxon>Araneomorphae</taxon>
        <taxon>Entelegynae</taxon>
        <taxon>Araneoidea</taxon>
        <taxon>Araneidae</taxon>
        <taxon>Caerostris</taxon>
    </lineage>
</organism>
<keyword evidence="2" id="KW-1185">Reference proteome</keyword>